<name>A0ABW7C324_9ACTN</name>
<keyword evidence="1" id="KW-0732">Signal</keyword>
<evidence type="ECO:0000256" key="1">
    <source>
        <dbReference type="SAM" id="SignalP"/>
    </source>
</evidence>
<gene>
    <name evidence="2" type="ORF">ACGFYS_35080</name>
</gene>
<dbReference type="Proteomes" id="UP001604282">
    <property type="component" value="Unassembled WGS sequence"/>
</dbReference>
<keyword evidence="3" id="KW-1185">Reference proteome</keyword>
<comment type="caution">
    <text evidence="2">The sequence shown here is derived from an EMBL/GenBank/DDBJ whole genome shotgun (WGS) entry which is preliminary data.</text>
</comment>
<evidence type="ECO:0000313" key="2">
    <source>
        <dbReference type="EMBL" id="MFG3194141.1"/>
    </source>
</evidence>
<evidence type="ECO:0000313" key="3">
    <source>
        <dbReference type="Proteomes" id="UP001604282"/>
    </source>
</evidence>
<feature type="chain" id="PRO_5047031443" description="Secreted protein" evidence="1">
    <location>
        <begin position="23"/>
        <end position="71"/>
    </location>
</feature>
<proteinExistence type="predicted"/>
<reference evidence="2 3" key="1">
    <citation type="submission" date="2024-10" db="EMBL/GenBank/DDBJ databases">
        <title>The Natural Products Discovery Center: Release of the First 8490 Sequenced Strains for Exploring Actinobacteria Biosynthetic Diversity.</title>
        <authorList>
            <person name="Kalkreuter E."/>
            <person name="Kautsar S.A."/>
            <person name="Yang D."/>
            <person name="Bader C.D."/>
            <person name="Teijaro C.N."/>
            <person name="Fluegel L."/>
            <person name="Davis C.M."/>
            <person name="Simpson J.R."/>
            <person name="Lauterbach L."/>
            <person name="Steele A.D."/>
            <person name="Gui C."/>
            <person name="Meng S."/>
            <person name="Li G."/>
            <person name="Viehrig K."/>
            <person name="Ye F."/>
            <person name="Su P."/>
            <person name="Kiefer A.F."/>
            <person name="Nichols A."/>
            <person name="Cepeda A.J."/>
            <person name="Yan W."/>
            <person name="Fan B."/>
            <person name="Jiang Y."/>
            <person name="Adhikari A."/>
            <person name="Zheng C.-J."/>
            <person name="Schuster L."/>
            <person name="Cowan T.M."/>
            <person name="Smanski M.J."/>
            <person name="Chevrette M.G."/>
            <person name="De Carvalho L.P.S."/>
            <person name="Shen B."/>
        </authorList>
    </citation>
    <scope>NUCLEOTIDE SEQUENCE [LARGE SCALE GENOMIC DNA]</scope>
    <source>
        <strain evidence="2 3">NPDC048229</strain>
    </source>
</reference>
<evidence type="ECO:0008006" key="4">
    <source>
        <dbReference type="Google" id="ProtNLM"/>
    </source>
</evidence>
<organism evidence="2 3">
    <name type="scientific">Streptomyces omiyaensis</name>
    <dbReference type="NCBI Taxonomy" id="68247"/>
    <lineage>
        <taxon>Bacteria</taxon>
        <taxon>Bacillati</taxon>
        <taxon>Actinomycetota</taxon>
        <taxon>Actinomycetes</taxon>
        <taxon>Kitasatosporales</taxon>
        <taxon>Streptomycetaceae</taxon>
        <taxon>Streptomyces</taxon>
    </lineage>
</organism>
<dbReference type="RefSeq" id="WP_189849048.1">
    <property type="nucleotide sequence ID" value="NZ_BMVV01000006.1"/>
</dbReference>
<accession>A0ABW7C324</accession>
<protein>
    <recommendedName>
        <fullName evidence="4">Secreted protein</fullName>
    </recommendedName>
</protein>
<dbReference type="EMBL" id="JBICZW010000040">
    <property type="protein sequence ID" value="MFG3194141.1"/>
    <property type="molecule type" value="Genomic_DNA"/>
</dbReference>
<feature type="signal peptide" evidence="1">
    <location>
        <begin position="1"/>
        <end position="22"/>
    </location>
</feature>
<sequence length="71" mass="7230">MSKKLIRTVAGVALMAAAAVGAVTMTQDPGWGSQTQVVRADPGWGLRLATIADPGWGVAPAGDPGWESVRA</sequence>